<dbReference type="PROSITE" id="PS51186">
    <property type="entry name" value="GNAT"/>
    <property type="match status" value="1"/>
</dbReference>
<protein>
    <recommendedName>
        <fullName evidence="1">N-acetyltransferase domain-containing protein</fullName>
    </recommendedName>
</protein>
<evidence type="ECO:0000259" key="1">
    <source>
        <dbReference type="PROSITE" id="PS51186"/>
    </source>
</evidence>
<dbReference type="GO" id="GO:0016747">
    <property type="term" value="F:acyltransferase activity, transferring groups other than amino-acyl groups"/>
    <property type="evidence" value="ECO:0007669"/>
    <property type="project" value="InterPro"/>
</dbReference>
<dbReference type="InterPro" id="IPR016181">
    <property type="entry name" value="Acyl_CoA_acyltransferase"/>
</dbReference>
<dbReference type="AlphaFoldDB" id="A0AAC8ZFY7"/>
<evidence type="ECO:0000313" key="3">
    <source>
        <dbReference type="Proteomes" id="UP000036000"/>
    </source>
</evidence>
<dbReference type="KEGG" id="lko:ABN16_01965"/>
<organism evidence="2 3">
    <name type="scientific">Levilactobacillus koreensis</name>
    <dbReference type="NCBI Taxonomy" id="637971"/>
    <lineage>
        <taxon>Bacteria</taxon>
        <taxon>Bacillati</taxon>
        <taxon>Bacillota</taxon>
        <taxon>Bacilli</taxon>
        <taxon>Lactobacillales</taxon>
        <taxon>Lactobacillaceae</taxon>
        <taxon>Levilactobacillus</taxon>
    </lineage>
</organism>
<keyword evidence="3" id="KW-1185">Reference proteome</keyword>
<dbReference type="EMBL" id="CP012033">
    <property type="protein sequence ID" value="AKP63885.1"/>
    <property type="molecule type" value="Genomic_DNA"/>
</dbReference>
<dbReference type="Gene3D" id="3.40.630.30">
    <property type="match status" value="1"/>
</dbReference>
<sequence length="175" mass="19643">MTALLFPVTPAEHPQLQALYAEIKPYFATIEGRDPLSPFADISAKIPGIPVEKTHCLGIHVANQVVGYVWVFEETPTNLYILHLSIGQQFRRQHLGQATIDALATRYPQMETFTLMVSTQNYPGLKFWLAVGFEHLCYVEAPDENAVTSAVELELRKQLPSPPIKITLAKREDVL</sequence>
<dbReference type="SUPFAM" id="SSF55729">
    <property type="entry name" value="Acyl-CoA N-acyltransferases (Nat)"/>
    <property type="match status" value="1"/>
</dbReference>
<accession>A0AAC8ZFY7</accession>
<dbReference type="InterPro" id="IPR000182">
    <property type="entry name" value="GNAT_dom"/>
</dbReference>
<dbReference type="CDD" id="cd04301">
    <property type="entry name" value="NAT_SF"/>
    <property type="match status" value="1"/>
</dbReference>
<dbReference type="Proteomes" id="UP000036000">
    <property type="component" value="Chromosome"/>
</dbReference>
<gene>
    <name evidence="2" type="ORF">ABN16_01965</name>
</gene>
<dbReference type="RefSeq" id="WP_048732479.1">
    <property type="nucleotide sequence ID" value="NZ_CP012033.1"/>
</dbReference>
<reference evidence="2 3" key="1">
    <citation type="submission" date="2015-07" db="EMBL/GenBank/DDBJ databases">
        <title>Lactobacillus korensis/26-25/ whole genome sequencing.</title>
        <authorList>
            <person name="Kim M.K."/>
            <person name="Im W.-T."/>
            <person name="Srinivasan S."/>
            <person name="Lee J.-J."/>
        </authorList>
    </citation>
    <scope>NUCLEOTIDE SEQUENCE [LARGE SCALE GENOMIC DNA]</scope>
    <source>
        <strain evidence="2 3">26-25</strain>
    </source>
</reference>
<dbReference type="Pfam" id="PF00583">
    <property type="entry name" value="Acetyltransf_1"/>
    <property type="match status" value="1"/>
</dbReference>
<evidence type="ECO:0000313" key="2">
    <source>
        <dbReference type="EMBL" id="AKP63885.1"/>
    </source>
</evidence>
<feature type="domain" description="N-acetyltransferase" evidence="1">
    <location>
        <begin position="3"/>
        <end position="160"/>
    </location>
</feature>
<proteinExistence type="predicted"/>
<name>A0AAC8ZFY7_9LACO</name>